<keyword evidence="12" id="KW-0325">Glycoprotein</keyword>
<dbReference type="SUPFAM" id="SSF52743">
    <property type="entry name" value="Subtilisin-like"/>
    <property type="match status" value="1"/>
</dbReference>
<dbReference type="Gene3D" id="2.60.120.260">
    <property type="entry name" value="Galactose-binding domain-like"/>
    <property type="match status" value="1"/>
</dbReference>
<dbReference type="GO" id="GO:0004252">
    <property type="term" value="F:serine-type endopeptidase activity"/>
    <property type="evidence" value="ECO:0007669"/>
    <property type="project" value="UniProtKB-UniRule"/>
</dbReference>
<organism evidence="18 19">
    <name type="scientific">Penaeus vannamei</name>
    <name type="common">Whiteleg shrimp</name>
    <name type="synonym">Litopenaeus vannamei</name>
    <dbReference type="NCBI Taxonomy" id="6689"/>
    <lineage>
        <taxon>Eukaryota</taxon>
        <taxon>Metazoa</taxon>
        <taxon>Ecdysozoa</taxon>
        <taxon>Arthropoda</taxon>
        <taxon>Crustacea</taxon>
        <taxon>Multicrustacea</taxon>
        <taxon>Malacostraca</taxon>
        <taxon>Eumalacostraca</taxon>
        <taxon>Eucarida</taxon>
        <taxon>Decapoda</taxon>
        <taxon>Dendrobranchiata</taxon>
        <taxon>Penaeoidea</taxon>
        <taxon>Penaeidae</taxon>
        <taxon>Penaeus</taxon>
    </lineage>
</organism>
<feature type="region of interest" description="Disordered" evidence="15">
    <location>
        <begin position="301"/>
        <end position="324"/>
    </location>
</feature>
<evidence type="ECO:0000256" key="6">
    <source>
        <dbReference type="ARBA" id="ARBA00022729"/>
    </source>
</evidence>
<evidence type="ECO:0000256" key="2">
    <source>
        <dbReference type="ARBA" id="ARBA00005325"/>
    </source>
</evidence>
<keyword evidence="19" id="KW-1185">Reference proteome</keyword>
<dbReference type="FunFam" id="3.40.50.200:FF:000005">
    <property type="entry name" value="Proprotein convertase subtilisin/kexin type 7"/>
    <property type="match status" value="1"/>
</dbReference>
<dbReference type="GO" id="GO:0016485">
    <property type="term" value="P:protein processing"/>
    <property type="evidence" value="ECO:0007669"/>
    <property type="project" value="TreeGrafter"/>
</dbReference>
<dbReference type="InterPro" id="IPR022398">
    <property type="entry name" value="Peptidase_S8_His-AS"/>
</dbReference>
<dbReference type="PROSITE" id="PS00136">
    <property type="entry name" value="SUBTILASE_ASP"/>
    <property type="match status" value="1"/>
</dbReference>
<dbReference type="GO" id="GO:0005802">
    <property type="term" value="C:trans-Golgi network"/>
    <property type="evidence" value="ECO:0007669"/>
    <property type="project" value="TreeGrafter"/>
</dbReference>
<accession>A0A423T4C1</accession>
<evidence type="ECO:0000313" key="18">
    <source>
        <dbReference type="EMBL" id="ROT71376.1"/>
    </source>
</evidence>
<keyword evidence="11" id="KW-0865">Zymogen</keyword>
<keyword evidence="8 14" id="KW-0720">Serine protease</keyword>
<dbReference type="PANTHER" id="PTHR42884">
    <property type="entry name" value="PROPROTEIN CONVERTASE SUBTILISIN/KEXIN-RELATED"/>
    <property type="match status" value="1"/>
</dbReference>
<keyword evidence="7 14" id="KW-0378">Hydrolase</keyword>
<evidence type="ECO:0000313" key="19">
    <source>
        <dbReference type="Proteomes" id="UP000283509"/>
    </source>
</evidence>
<comment type="similarity">
    <text evidence="2">Belongs to the peptidase S8 family. Furin subfamily.</text>
</comment>
<feature type="active site" description="Charge relay system" evidence="13 14">
    <location>
        <position position="285"/>
    </location>
</feature>
<keyword evidence="5 16" id="KW-0812">Transmembrane</keyword>
<dbReference type="Pfam" id="PF01483">
    <property type="entry name" value="P_proprotein"/>
    <property type="match status" value="1"/>
</dbReference>
<keyword evidence="6" id="KW-0732">Signal</keyword>
<dbReference type="InterPro" id="IPR002884">
    <property type="entry name" value="P_dom"/>
</dbReference>
<dbReference type="PROSITE" id="PS51829">
    <property type="entry name" value="P_HOMO_B"/>
    <property type="match status" value="1"/>
</dbReference>
<evidence type="ECO:0000256" key="11">
    <source>
        <dbReference type="ARBA" id="ARBA00023145"/>
    </source>
</evidence>
<dbReference type="InterPro" id="IPR008979">
    <property type="entry name" value="Galactose-bd-like_sf"/>
</dbReference>
<dbReference type="InterPro" id="IPR036852">
    <property type="entry name" value="Peptidase_S8/S53_dom_sf"/>
</dbReference>
<evidence type="ECO:0000256" key="4">
    <source>
        <dbReference type="ARBA" id="ARBA00022685"/>
    </source>
</evidence>
<keyword evidence="9 16" id="KW-1133">Transmembrane helix</keyword>
<evidence type="ECO:0000256" key="13">
    <source>
        <dbReference type="PIRSR" id="PIRSR615500-1"/>
    </source>
</evidence>
<gene>
    <name evidence="18" type="ORF">C7M84_010302</name>
</gene>
<proteinExistence type="inferred from homology"/>
<evidence type="ECO:0000256" key="14">
    <source>
        <dbReference type="PROSITE-ProRule" id="PRU01240"/>
    </source>
</evidence>
<reference evidence="18 19" key="1">
    <citation type="submission" date="2018-04" db="EMBL/GenBank/DDBJ databases">
        <authorList>
            <person name="Zhang X."/>
            <person name="Yuan J."/>
            <person name="Li F."/>
            <person name="Xiang J."/>
        </authorList>
    </citation>
    <scope>NUCLEOTIDE SEQUENCE [LARGE SCALE GENOMIC DNA]</scope>
    <source>
        <tissue evidence="18">Muscle</tissue>
    </source>
</reference>
<keyword evidence="10 16" id="KW-0472">Membrane</keyword>
<reference evidence="18 19" key="2">
    <citation type="submission" date="2019-01" db="EMBL/GenBank/DDBJ databases">
        <title>The decoding of complex shrimp genome reveals the adaptation for benthos swimmer, frequently molting mechanism and breeding impact on genome.</title>
        <authorList>
            <person name="Sun Y."/>
            <person name="Gao Y."/>
            <person name="Yu Y."/>
        </authorList>
    </citation>
    <scope>NUCLEOTIDE SEQUENCE [LARGE SCALE GENOMIC DNA]</scope>
    <source>
        <tissue evidence="18">Muscle</tissue>
    </source>
</reference>
<evidence type="ECO:0000259" key="17">
    <source>
        <dbReference type="PROSITE" id="PS51829"/>
    </source>
</evidence>
<dbReference type="SUPFAM" id="SSF49785">
    <property type="entry name" value="Galactose-binding domain-like"/>
    <property type="match status" value="1"/>
</dbReference>
<dbReference type="PROSITE" id="PS00137">
    <property type="entry name" value="SUBTILASE_HIS"/>
    <property type="match status" value="1"/>
</dbReference>
<dbReference type="EMBL" id="QCYY01002302">
    <property type="protein sequence ID" value="ROT71376.1"/>
    <property type="molecule type" value="Genomic_DNA"/>
</dbReference>
<evidence type="ECO:0000256" key="12">
    <source>
        <dbReference type="ARBA" id="ARBA00023180"/>
    </source>
</evidence>
<evidence type="ECO:0000256" key="16">
    <source>
        <dbReference type="SAM" id="Phobius"/>
    </source>
</evidence>
<dbReference type="InterPro" id="IPR000209">
    <property type="entry name" value="Peptidase_S8/S53_dom"/>
</dbReference>
<evidence type="ECO:0000256" key="10">
    <source>
        <dbReference type="ARBA" id="ARBA00023136"/>
    </source>
</evidence>
<evidence type="ECO:0000256" key="3">
    <source>
        <dbReference type="ARBA" id="ARBA00022670"/>
    </source>
</evidence>
<dbReference type="Proteomes" id="UP000283509">
    <property type="component" value="Unassembled WGS sequence"/>
</dbReference>
<feature type="active site" description="Charge relay system" evidence="13 14">
    <location>
        <position position="501"/>
    </location>
</feature>
<feature type="domain" description="P/Homo B" evidence="17">
    <location>
        <begin position="576"/>
        <end position="713"/>
    </location>
</feature>
<dbReference type="Gene3D" id="3.40.50.200">
    <property type="entry name" value="Peptidase S8/S53 domain"/>
    <property type="match status" value="1"/>
</dbReference>
<comment type="caution">
    <text evidence="18">The sequence shown here is derived from an EMBL/GenBank/DDBJ whole genome shotgun (WGS) entry which is preliminary data.</text>
</comment>
<dbReference type="InterPro" id="IPR023828">
    <property type="entry name" value="Peptidase_S8_Ser-AS"/>
</dbReference>
<sequence>MKPTSFLFSLPDPPWDALLGVLFFAFVSLSSVEGSLDVDPSEFPHRGDLHIVRGSSVLSLAWVVEIREGCSLSQILGNLRRKPILDRGRGWQLQVESAPLRTNHTKGHSGTASDNATSTYANMSDFHSYSRAFCPKDIPAHLILLKQIEPLGNVYVVAHPYFRTFSQEKRRRIQRRKRNACGSFRARNATDRQPDSCQSMIDSESVFLKVQTCLEKVFRAHPCIVYARQEVLRVRQKRRRIVFHDPLFEEQWHLRNPVRGQYDINVLGVWESGITGRGVTVCVIDDGLEWRHPDLRDNYNPAGSYDLNADDPDPSPVKNGERNEHGTRCAGEIAAAANSVCGVGVAYRANISGIRVLGGRMTDSMEAAAFIQGLDVNDIYSCSWGPDDDGRTVDGPHHLASRALAHGITYGRKGYGAIYVVASGNGGRKKDNCNFDGYANSIYTITIGAVDIRGQMPYYAEECAAMLAVMPSSGSNGHDIVTTDWREISATGCTKHHSGTSAAAPLAAAVVALALEVQPCLSWRDVQYLIALTSRKIDTANSDWSTNGAGLHHSHQHGFGLIDAAAVVSAATVWESVPFATAFTSERMVVKRELPSQRLGEVTVSYEVTEEVLQGYALRILEFVQVRVTVEHQYRGSLQISLVCPSGTRSVLATPRDADNSSKGLSDWPLGTVRCWGEDPLGTYQVTVMHTRHQQLKGRLVSWQLVLHGCSMLPLELQGRRRTVERAVRGEVVHVNRSQLCHPPELRFEPFQPLPERWLKVLIITGFFLLFMAVFNSIEYRSEERRVGISSLVYDEKEKFYKKLKDLSAGRAMHQRGVSGGRRVGTSDHRYGSMESGNGVPGGGGETALPATACVNEVLPLMTLDRGSSPTLSCDADVSSLNCDSDEDNLSSHCTSDTVVPKDTDVTDFTNDEFLSEADDERRGPTSVEIVQ</sequence>
<dbReference type="InterPro" id="IPR023827">
    <property type="entry name" value="Peptidase_S8_Asp-AS"/>
</dbReference>
<dbReference type="PANTHER" id="PTHR42884:SF28">
    <property type="entry name" value="PROPROTEIN CONVERTASE SUBTILISIN_KEXIN TYPE 7"/>
    <property type="match status" value="1"/>
</dbReference>
<dbReference type="OrthoDB" id="300641at2759"/>
<feature type="transmembrane region" description="Helical" evidence="16">
    <location>
        <begin position="758"/>
        <end position="778"/>
    </location>
</feature>
<name>A0A423T4C1_PENVA</name>
<dbReference type="PROSITE" id="PS51892">
    <property type="entry name" value="SUBTILASE"/>
    <property type="match status" value="1"/>
</dbReference>
<keyword evidence="3 14" id="KW-0645">Protease</keyword>
<feature type="region of interest" description="Disordered" evidence="15">
    <location>
        <begin position="912"/>
        <end position="932"/>
    </location>
</feature>
<dbReference type="STRING" id="6689.A0A423T4C1"/>
<dbReference type="Pfam" id="PF00082">
    <property type="entry name" value="Peptidase_S8"/>
    <property type="match status" value="1"/>
</dbReference>
<dbReference type="GO" id="GO:0000139">
    <property type="term" value="C:Golgi membrane"/>
    <property type="evidence" value="ECO:0007669"/>
    <property type="project" value="TreeGrafter"/>
</dbReference>
<evidence type="ECO:0000256" key="15">
    <source>
        <dbReference type="SAM" id="MobiDB-lite"/>
    </source>
</evidence>
<dbReference type="PROSITE" id="PS00138">
    <property type="entry name" value="SUBTILASE_SER"/>
    <property type="match status" value="1"/>
</dbReference>
<comment type="subcellular location">
    <subcellularLocation>
        <location evidence="1">Membrane</location>
    </subcellularLocation>
</comment>
<dbReference type="FunFam" id="2.60.120.260:FF:000026">
    <property type="entry name" value="proprotein convertase subtilisin/kexin type 7"/>
    <property type="match status" value="1"/>
</dbReference>
<evidence type="ECO:0000256" key="7">
    <source>
        <dbReference type="ARBA" id="ARBA00022801"/>
    </source>
</evidence>
<dbReference type="InterPro" id="IPR034182">
    <property type="entry name" value="Kexin/furin"/>
</dbReference>
<protein>
    <recommendedName>
        <fullName evidence="17">P/Homo B domain-containing protein</fullName>
    </recommendedName>
</protein>
<feature type="active site" description="Charge relay system" evidence="13 14">
    <location>
        <position position="325"/>
    </location>
</feature>
<evidence type="ECO:0000256" key="9">
    <source>
        <dbReference type="ARBA" id="ARBA00022989"/>
    </source>
</evidence>
<evidence type="ECO:0000256" key="1">
    <source>
        <dbReference type="ARBA" id="ARBA00004370"/>
    </source>
</evidence>
<dbReference type="InterPro" id="IPR015500">
    <property type="entry name" value="Peptidase_S8_subtilisin-rel"/>
</dbReference>
<evidence type="ECO:0000256" key="8">
    <source>
        <dbReference type="ARBA" id="ARBA00022825"/>
    </source>
</evidence>
<dbReference type="CDD" id="cd04059">
    <property type="entry name" value="Peptidases_S8_Protein_convertases_Kexins_Furin-like"/>
    <property type="match status" value="1"/>
</dbReference>
<dbReference type="PRINTS" id="PR00723">
    <property type="entry name" value="SUBTILISIN"/>
</dbReference>
<dbReference type="AlphaFoldDB" id="A0A423T4C1"/>
<keyword evidence="4" id="KW-0165">Cleavage on pair of basic residues</keyword>
<evidence type="ECO:0000256" key="5">
    <source>
        <dbReference type="ARBA" id="ARBA00022692"/>
    </source>
</evidence>